<name>A0ABP6SZ37_9ACTN</name>
<sequence>MTTARSTLLSWVREGTAVGIEARDGQDGLTNRVELTLTAEVNGVPAPDVRAHLLGPGDVVGLDPRLVVRTDPPHLGVDYEPNNFPSIEFDPPALPWLFTPASADDNGRLRPWISLVVVPQQGATVTADPQQPTPVLRVPGAELPNPREAWAWAHTEVTGVPAMPDALTTILSDAPERTVSRLICPRRLRPYTAYLACVVPTFLAGRLAGLGEPVENRGPLLPAWEPTDAEVALPVYYSWQFSTGEQEDFESLVSRLTGRRGIPGVGTRVLDLGGLGHELAGLDLGPDERRLGFEGALRVPEADRAEEADPDVAVDLRARLAQLVNAGAADGTPRLTPPLYGGIQTTATGVDPDAPGWLAELNLDPRFRAAAGLGSRAVADRQEELMAAAWTRAGDLPAVNRLHARAQLARSAAESLLARHLGPLPADALLRITASVQAGVDFGSSTVTGDLRTAGLPLALLSVPARRLLRPRGPLLRRAGLTGTPDGERLLRINRAPDAPSDAPPVMNTLDTSMLDLTSTATDSAAASFRTATTRVLDPLTALAPVPVPTIPDLALPQLRAALLLGLAPRNTVGRRVRARVRLPAGHQPAGDDLAPALAPPTFTDAIYEALKRISDDLLLPGAERIPSNTVLLLETNPRFVEAFMVGLNHEFARELRWRGYPTDLRATYFRHFWDVRGTGRAAVDGDILPIDEENWPAGSALGSHLTAQHAADQLVMVLRSDLLRRYPRTMVRAVLAAREAGAAQRTLADDSIAANVKEPVFAGSIGTDLSFFGFDLDEEEARSGGGPGEGWFVVLEQPPTESRFGLDQPDETLPEAEWVGGRPGRGADLSWGHLADSRAEYDQLTYAPAVVDRLADLPMPDRAGARWGAGSADLAVLTRQLPVRIALHADLLLPPRRAEEPRQ</sequence>
<gene>
    <name evidence="1" type="ORF">GCM10020369_34800</name>
</gene>
<keyword evidence="2" id="KW-1185">Reference proteome</keyword>
<comment type="caution">
    <text evidence="1">The sequence shown here is derived from an EMBL/GenBank/DDBJ whole genome shotgun (WGS) entry which is preliminary data.</text>
</comment>
<accession>A0ABP6SZ37</accession>
<proteinExistence type="predicted"/>
<protein>
    <submittedName>
        <fullName evidence="1">Uncharacterized protein</fullName>
    </submittedName>
</protein>
<evidence type="ECO:0000313" key="1">
    <source>
        <dbReference type="EMBL" id="GAA3388472.1"/>
    </source>
</evidence>
<dbReference type="Proteomes" id="UP001501676">
    <property type="component" value="Unassembled WGS sequence"/>
</dbReference>
<organism evidence="1 2">
    <name type="scientific">Cryptosporangium minutisporangium</name>
    <dbReference type="NCBI Taxonomy" id="113569"/>
    <lineage>
        <taxon>Bacteria</taxon>
        <taxon>Bacillati</taxon>
        <taxon>Actinomycetota</taxon>
        <taxon>Actinomycetes</taxon>
        <taxon>Cryptosporangiales</taxon>
        <taxon>Cryptosporangiaceae</taxon>
        <taxon>Cryptosporangium</taxon>
    </lineage>
</organism>
<dbReference type="EMBL" id="BAAAYN010000023">
    <property type="protein sequence ID" value="GAA3388472.1"/>
    <property type="molecule type" value="Genomic_DNA"/>
</dbReference>
<dbReference type="RefSeq" id="WP_345729166.1">
    <property type="nucleotide sequence ID" value="NZ_BAAAYN010000023.1"/>
</dbReference>
<evidence type="ECO:0000313" key="2">
    <source>
        <dbReference type="Proteomes" id="UP001501676"/>
    </source>
</evidence>
<reference evidence="2" key="1">
    <citation type="journal article" date="2019" name="Int. J. Syst. Evol. Microbiol.">
        <title>The Global Catalogue of Microorganisms (GCM) 10K type strain sequencing project: providing services to taxonomists for standard genome sequencing and annotation.</title>
        <authorList>
            <consortium name="The Broad Institute Genomics Platform"/>
            <consortium name="The Broad Institute Genome Sequencing Center for Infectious Disease"/>
            <person name="Wu L."/>
            <person name="Ma J."/>
        </authorList>
    </citation>
    <scope>NUCLEOTIDE SEQUENCE [LARGE SCALE GENOMIC DNA]</scope>
    <source>
        <strain evidence="2">JCM 9458</strain>
    </source>
</reference>